<sequence>MRTVEICGFFFAGNEGAGSGTLQVEIGGGFARPIELITFARIGKVFCAEDEFELFKVDLAFAKDFGKKLF</sequence>
<evidence type="ECO:0000313" key="1">
    <source>
        <dbReference type="EMBL" id="MDK8361643.1"/>
    </source>
</evidence>
<gene>
    <name evidence="1" type="ORF">QP792_05420</name>
</gene>
<evidence type="ECO:0000313" key="2">
    <source>
        <dbReference type="Proteomes" id="UP001240589"/>
    </source>
</evidence>
<reference evidence="1" key="1">
    <citation type="submission" date="2023-05" db="EMBL/GenBank/DDBJ databases">
        <title>Genomic Catalog of Human Bladder Bacteria.</title>
        <authorList>
            <person name="Du J."/>
        </authorList>
    </citation>
    <scope>NUCLEOTIDE SEQUENCE</scope>
    <source>
        <strain evidence="1">UMB7974B</strain>
    </source>
</reference>
<dbReference type="Proteomes" id="UP001240589">
    <property type="component" value="Unassembled WGS sequence"/>
</dbReference>
<accession>A0AAW6ZI52</accession>
<organism evidence="1 2">
    <name type="scientific">Neisseria mucosa</name>
    <dbReference type="NCBI Taxonomy" id="488"/>
    <lineage>
        <taxon>Bacteria</taxon>
        <taxon>Pseudomonadati</taxon>
        <taxon>Pseudomonadota</taxon>
        <taxon>Betaproteobacteria</taxon>
        <taxon>Neisseriales</taxon>
        <taxon>Neisseriaceae</taxon>
        <taxon>Neisseria</taxon>
    </lineage>
</organism>
<proteinExistence type="predicted"/>
<protein>
    <submittedName>
        <fullName evidence="1">Uncharacterized protein</fullName>
    </submittedName>
</protein>
<comment type="caution">
    <text evidence="1">The sequence shown here is derived from an EMBL/GenBank/DDBJ whole genome shotgun (WGS) entry which is preliminary data.</text>
</comment>
<dbReference type="EMBL" id="JASPBL010000021">
    <property type="protein sequence ID" value="MDK8361643.1"/>
    <property type="molecule type" value="Genomic_DNA"/>
</dbReference>
<dbReference type="AlphaFoldDB" id="A0AAW6ZI52"/>
<dbReference type="RefSeq" id="WP_285046031.1">
    <property type="nucleotide sequence ID" value="NZ_JASOLC010000022.1"/>
</dbReference>
<name>A0AAW6ZI52_NEIMU</name>